<dbReference type="AlphaFoldDB" id="A0A5N4B7T9"/>
<feature type="non-terminal residue" evidence="1">
    <location>
        <position position="1"/>
    </location>
</feature>
<dbReference type="EMBL" id="VVIM01000001">
    <property type="protein sequence ID" value="KAB0805669.1"/>
    <property type="molecule type" value="Genomic_DNA"/>
</dbReference>
<proteinExistence type="predicted"/>
<name>A0A5N4B7T9_PHOPY</name>
<keyword evidence="2" id="KW-1185">Reference proteome</keyword>
<evidence type="ECO:0000313" key="1">
    <source>
        <dbReference type="EMBL" id="KAB0805669.1"/>
    </source>
</evidence>
<feature type="non-terminal residue" evidence="1">
    <location>
        <position position="74"/>
    </location>
</feature>
<dbReference type="Proteomes" id="UP000327044">
    <property type="component" value="Unassembled WGS sequence"/>
</dbReference>
<gene>
    <name evidence="1" type="ORF">PPYR_02639</name>
</gene>
<protein>
    <submittedName>
        <fullName evidence="1">Uncharacterized protein</fullName>
    </submittedName>
</protein>
<sequence length="74" mass="8696">AEKYAPSTLWTHYSMLRTCLDIKEKMKINKYSVLIAFIKQKNVGYEGKKAKVLTRKEINEFLRAAPDEIFLMIK</sequence>
<accession>A0A5N4B7T9</accession>
<evidence type="ECO:0000313" key="2">
    <source>
        <dbReference type="Proteomes" id="UP000327044"/>
    </source>
</evidence>
<organism evidence="1 2">
    <name type="scientific">Photinus pyralis</name>
    <name type="common">Common eastern firefly</name>
    <name type="synonym">Lampyris pyralis</name>
    <dbReference type="NCBI Taxonomy" id="7054"/>
    <lineage>
        <taxon>Eukaryota</taxon>
        <taxon>Metazoa</taxon>
        <taxon>Ecdysozoa</taxon>
        <taxon>Arthropoda</taxon>
        <taxon>Hexapoda</taxon>
        <taxon>Insecta</taxon>
        <taxon>Pterygota</taxon>
        <taxon>Neoptera</taxon>
        <taxon>Endopterygota</taxon>
        <taxon>Coleoptera</taxon>
        <taxon>Polyphaga</taxon>
        <taxon>Elateriformia</taxon>
        <taxon>Elateroidea</taxon>
        <taxon>Lampyridae</taxon>
        <taxon>Lampyrinae</taxon>
        <taxon>Photinus</taxon>
    </lineage>
</organism>
<dbReference type="InParanoid" id="A0A5N4B7T9"/>
<reference evidence="1 2" key="1">
    <citation type="journal article" date="2018" name="Elife">
        <title>Firefly genomes illuminate parallel origins of bioluminescence in beetles.</title>
        <authorList>
            <person name="Fallon T.R."/>
            <person name="Lower S.E."/>
            <person name="Chang C.H."/>
            <person name="Bessho-Uehara M."/>
            <person name="Martin G.J."/>
            <person name="Bewick A.J."/>
            <person name="Behringer M."/>
            <person name="Debat H.J."/>
            <person name="Wong I."/>
            <person name="Day J.C."/>
            <person name="Suvorov A."/>
            <person name="Silva C.J."/>
            <person name="Stanger-Hall K.F."/>
            <person name="Hall D.W."/>
            <person name="Schmitz R.J."/>
            <person name="Nelson D.R."/>
            <person name="Lewis S.M."/>
            <person name="Shigenobu S."/>
            <person name="Bybee S.M."/>
            <person name="Larracuente A.M."/>
            <person name="Oba Y."/>
            <person name="Weng J.K."/>
        </authorList>
    </citation>
    <scope>NUCLEOTIDE SEQUENCE [LARGE SCALE GENOMIC DNA]</scope>
    <source>
        <strain evidence="1">1611_PpyrPB1</strain>
        <tissue evidence="1">Whole body</tissue>
    </source>
</reference>
<comment type="caution">
    <text evidence="1">The sequence shown here is derived from an EMBL/GenBank/DDBJ whole genome shotgun (WGS) entry which is preliminary data.</text>
</comment>